<feature type="compositionally biased region" description="Polar residues" evidence="1">
    <location>
        <begin position="56"/>
        <end position="68"/>
    </location>
</feature>
<gene>
    <name evidence="2" type="ORF">CTheo_8384</name>
</gene>
<keyword evidence="3" id="KW-1185">Reference proteome</keyword>
<feature type="compositionally biased region" description="Polar residues" evidence="1">
    <location>
        <begin position="79"/>
        <end position="91"/>
    </location>
</feature>
<reference evidence="2 3" key="1">
    <citation type="journal article" date="2019" name="Fungal Biol. Biotechnol.">
        <title>Draft genome sequence of fastidious pathogen Ceratobasidium theobromae, which causes vascular-streak dieback in Theobroma cacao.</title>
        <authorList>
            <person name="Ali S.S."/>
            <person name="Asman A."/>
            <person name="Shao J."/>
            <person name="Firmansyah A.P."/>
            <person name="Susilo A.W."/>
            <person name="Rosmana A."/>
            <person name="McMahon P."/>
            <person name="Junaid M."/>
            <person name="Guest D."/>
            <person name="Kheng T.Y."/>
            <person name="Meinhardt L.W."/>
            <person name="Bailey B.A."/>
        </authorList>
    </citation>
    <scope>NUCLEOTIDE SEQUENCE [LARGE SCALE GENOMIC DNA]</scope>
    <source>
        <strain evidence="2 3">CT2</strain>
    </source>
</reference>
<dbReference type="Proteomes" id="UP000383932">
    <property type="component" value="Unassembled WGS sequence"/>
</dbReference>
<name>A0A5N5Q9V1_9AGAM</name>
<feature type="compositionally biased region" description="Polar residues" evidence="1">
    <location>
        <begin position="135"/>
        <end position="146"/>
    </location>
</feature>
<feature type="region of interest" description="Disordered" evidence="1">
    <location>
        <begin position="1"/>
        <end position="24"/>
    </location>
</feature>
<organism evidence="2 3">
    <name type="scientific">Ceratobasidium theobromae</name>
    <dbReference type="NCBI Taxonomy" id="1582974"/>
    <lineage>
        <taxon>Eukaryota</taxon>
        <taxon>Fungi</taxon>
        <taxon>Dikarya</taxon>
        <taxon>Basidiomycota</taxon>
        <taxon>Agaricomycotina</taxon>
        <taxon>Agaricomycetes</taxon>
        <taxon>Cantharellales</taxon>
        <taxon>Ceratobasidiaceae</taxon>
        <taxon>Ceratobasidium</taxon>
    </lineage>
</organism>
<comment type="caution">
    <text evidence="2">The sequence shown here is derived from an EMBL/GenBank/DDBJ whole genome shotgun (WGS) entry which is preliminary data.</text>
</comment>
<protein>
    <submittedName>
        <fullName evidence="2">Uncharacterized protein</fullName>
    </submittedName>
</protein>
<accession>A0A5N5Q9V1</accession>
<evidence type="ECO:0000313" key="2">
    <source>
        <dbReference type="EMBL" id="KAB5588176.1"/>
    </source>
</evidence>
<feature type="compositionally biased region" description="Basic residues" evidence="1">
    <location>
        <begin position="1"/>
        <end position="16"/>
    </location>
</feature>
<feature type="compositionally biased region" description="Polar residues" evidence="1">
    <location>
        <begin position="105"/>
        <end position="114"/>
    </location>
</feature>
<dbReference type="EMBL" id="SSOP01000539">
    <property type="protein sequence ID" value="KAB5588176.1"/>
    <property type="molecule type" value="Genomic_DNA"/>
</dbReference>
<proteinExistence type="predicted"/>
<feature type="compositionally biased region" description="Polar residues" evidence="1">
    <location>
        <begin position="154"/>
        <end position="189"/>
    </location>
</feature>
<evidence type="ECO:0000256" key="1">
    <source>
        <dbReference type="SAM" id="MobiDB-lite"/>
    </source>
</evidence>
<sequence length="205" mass="22137">MTKAKSRVSLPSRKKPTRGDTPPWFGLEELMFRKLGKGEGFEECGLHETGSTVKWSFIGNQDNNTDSESGAGVKRRQPSSKASQVDSSPSRPTRKHPKAKAFLTSDGTDNWSNGSEDDLVYTGRSFAESSDRRNTSSSAVGSSPVKQATPFPSPQQTPLWSANTSPAKLVTPLTSPRHGTSSTPRTRQSPIVLLPSPSHKSGSPR</sequence>
<dbReference type="AlphaFoldDB" id="A0A5N5Q9V1"/>
<feature type="region of interest" description="Disordered" evidence="1">
    <location>
        <begin position="56"/>
        <end position="205"/>
    </location>
</feature>
<evidence type="ECO:0000313" key="3">
    <source>
        <dbReference type="Proteomes" id="UP000383932"/>
    </source>
</evidence>